<evidence type="ECO:0000313" key="3">
    <source>
        <dbReference type="EMBL" id="GMI47478.1"/>
    </source>
</evidence>
<protein>
    <recommendedName>
        <fullName evidence="2">RNB domain-containing protein</fullName>
    </recommendedName>
</protein>
<comment type="caution">
    <text evidence="3">The sequence shown here is derived from an EMBL/GenBank/DDBJ whole genome shotgun (WGS) entry which is preliminary data.</text>
</comment>
<feature type="domain" description="RNB" evidence="2">
    <location>
        <begin position="340"/>
        <end position="710"/>
    </location>
</feature>
<dbReference type="InterPro" id="IPR050180">
    <property type="entry name" value="RNR_Ribonuclease"/>
</dbReference>
<evidence type="ECO:0000256" key="1">
    <source>
        <dbReference type="RuleBase" id="RU003901"/>
    </source>
</evidence>
<dbReference type="OrthoDB" id="372421at2759"/>
<sequence>MYVSKGGLGYFDSHVVSFLLHSDPRAVSVFVSCLSQSDYIASELIPETPNLVLGKYRALTSTRKGGYVTPVKSHKFLYVPEDQGDGDVKVEGERDKNRCFDGDWVYVQLGGGGGDEEEEEEEEVEKDYAADYAALGGMMKGVNLVNDFAGGSVDASEVNVELDGGSSKTWNQLPRQQSLWSPQVEIKAPAPKIPKPGEQNKPQRQGKVVRVIRSSDSFKVIGIIKNSERNGLQFHPVSNKYPLFYLNPALAAKVIVGKLYSGVCEPSTWGQHNYFPAIKDLELLGNTADIEGETIAALLEHDITWTEDFPLPVEEDVQAAVREGRDGAEWEPTPRMLEGRRDFRDECIFTIDPTTARDLDDALGIEELADKSGVRVSVHIADVSHFVKSGSDTDVEAQNRCTTVYMVDRVIPMLPRPLCEVACSLNEGVQRLAFSLEFDMNYDGTLKVDEQGKRKVWYGKSVIKSCCRLDYKTAQNIIERAAGEGDKAQDSLNWDTSRRPIGKSMEDVVSRVRLMHRVAMNRRRLRYDNGAVGLHRVKLAFKMKKDEQNKVPDLAEPYPIKDSNRVVEEFMLLANYLVAEKLIVDGMGGGVLRRHPRPLEKGLNEVVELAGAAGVSIDASTSEALQKTLNEFTKKVNEGGSVEDDLKLQAITALLTGPMQPAEYFAAGEVEREEWCHFALNIPYYTHFTSPIRRYADVLVHRMLENCIVGGGAVEGYLGNVLSIENTGMLTEKCNERKLGAKKAQERSDRVFLALYLKDNPVESMMGIVIGVGERSFNVLCPGMGVESRIYADDHKDLFDFDPREGKGGEEKMIHCVPKNDEVIKRGLKWKLLRVKLFTKIEVSMKWKSEPPIDVKVWLKGPWEERKGA</sequence>
<name>A0A9W7GP03_9STRA</name>
<comment type="similarity">
    <text evidence="1">Belongs to the RNR ribonuclease family.</text>
</comment>
<dbReference type="GO" id="GO:0006402">
    <property type="term" value="P:mRNA catabolic process"/>
    <property type="evidence" value="ECO:0007669"/>
    <property type="project" value="TreeGrafter"/>
</dbReference>
<evidence type="ECO:0000313" key="4">
    <source>
        <dbReference type="Proteomes" id="UP001165065"/>
    </source>
</evidence>
<dbReference type="AlphaFoldDB" id="A0A9W7GP03"/>
<dbReference type="PROSITE" id="PS01175">
    <property type="entry name" value="RIBONUCLEASE_II"/>
    <property type="match status" value="1"/>
</dbReference>
<dbReference type="GO" id="GO:0000175">
    <property type="term" value="F:3'-5'-RNA exonuclease activity"/>
    <property type="evidence" value="ECO:0007669"/>
    <property type="project" value="TreeGrafter"/>
</dbReference>
<proteinExistence type="inferred from homology"/>
<organism evidence="3 4">
    <name type="scientific">Triparma columacea</name>
    <dbReference type="NCBI Taxonomy" id="722753"/>
    <lineage>
        <taxon>Eukaryota</taxon>
        <taxon>Sar</taxon>
        <taxon>Stramenopiles</taxon>
        <taxon>Ochrophyta</taxon>
        <taxon>Bolidophyceae</taxon>
        <taxon>Parmales</taxon>
        <taxon>Triparmaceae</taxon>
        <taxon>Triparma</taxon>
    </lineage>
</organism>
<dbReference type="GO" id="GO:0003723">
    <property type="term" value="F:RNA binding"/>
    <property type="evidence" value="ECO:0007669"/>
    <property type="project" value="InterPro"/>
</dbReference>
<keyword evidence="4" id="KW-1185">Reference proteome</keyword>
<dbReference type="Pfam" id="PF00773">
    <property type="entry name" value="RNB"/>
    <property type="match status" value="1"/>
</dbReference>
<reference evidence="4" key="1">
    <citation type="journal article" date="2023" name="Commun. Biol.">
        <title>Genome analysis of Parmales, the sister group of diatoms, reveals the evolutionary specialization of diatoms from phago-mixotrophs to photoautotrophs.</title>
        <authorList>
            <person name="Ban H."/>
            <person name="Sato S."/>
            <person name="Yoshikawa S."/>
            <person name="Yamada K."/>
            <person name="Nakamura Y."/>
            <person name="Ichinomiya M."/>
            <person name="Sato N."/>
            <person name="Blanc-Mathieu R."/>
            <person name="Endo H."/>
            <person name="Kuwata A."/>
            <person name="Ogata H."/>
        </authorList>
    </citation>
    <scope>NUCLEOTIDE SEQUENCE [LARGE SCALE GENOMIC DNA]</scope>
</reference>
<accession>A0A9W7GP03</accession>
<dbReference type="PANTHER" id="PTHR23355">
    <property type="entry name" value="RIBONUCLEASE"/>
    <property type="match status" value="1"/>
</dbReference>
<dbReference type="InterPro" id="IPR022966">
    <property type="entry name" value="RNase_II/R_CS"/>
</dbReference>
<dbReference type="InterPro" id="IPR001900">
    <property type="entry name" value="RNase_II/R"/>
</dbReference>
<dbReference type="PANTHER" id="PTHR23355:SF9">
    <property type="entry name" value="DIS3-LIKE EXONUCLEASE 2"/>
    <property type="match status" value="1"/>
</dbReference>
<dbReference type="GO" id="GO:0000932">
    <property type="term" value="C:P-body"/>
    <property type="evidence" value="ECO:0007669"/>
    <property type="project" value="TreeGrafter"/>
</dbReference>
<dbReference type="InterPro" id="IPR012340">
    <property type="entry name" value="NA-bd_OB-fold"/>
</dbReference>
<dbReference type="EMBL" id="BRYA01000346">
    <property type="protein sequence ID" value="GMI47478.1"/>
    <property type="molecule type" value="Genomic_DNA"/>
</dbReference>
<gene>
    <name evidence="3" type="ORF">TrCOL_g9652</name>
</gene>
<dbReference type="SMART" id="SM00955">
    <property type="entry name" value="RNB"/>
    <property type="match status" value="1"/>
</dbReference>
<dbReference type="SUPFAM" id="SSF50249">
    <property type="entry name" value="Nucleic acid-binding proteins"/>
    <property type="match status" value="1"/>
</dbReference>
<evidence type="ECO:0000259" key="2">
    <source>
        <dbReference type="SMART" id="SM00955"/>
    </source>
</evidence>
<dbReference type="Proteomes" id="UP001165065">
    <property type="component" value="Unassembled WGS sequence"/>
</dbReference>